<sequence>MDLLDMILRTIPGFWEAAWITLKITFVSVVIGGILGVFISLLRSSSSNILCGIARVYISFIQGIPLIVQISILYFGISSVFDLSNFWAGAIALGIYSSTSIAGIFRRSMQRVDQGQMEAAKSLGMNKRQIVGSVIGPQALKLSIAPMANQFIITLKDSSLVYIIGIADIFAFANREGANSFQQFEAYLTAGLYYLILVSVFSYVAYKLENHFDTEKRNQRPIQGGDSILN</sequence>
<keyword evidence="10" id="KW-1185">Reference proteome</keyword>
<gene>
    <name evidence="9" type="ORF">CR203_15420</name>
</gene>
<dbReference type="Pfam" id="PF00528">
    <property type="entry name" value="BPD_transp_1"/>
    <property type="match status" value="1"/>
</dbReference>
<dbReference type="SUPFAM" id="SSF161098">
    <property type="entry name" value="MetI-like"/>
    <property type="match status" value="1"/>
</dbReference>
<dbReference type="Gene3D" id="1.10.3720.10">
    <property type="entry name" value="MetI-like"/>
    <property type="match status" value="1"/>
</dbReference>
<evidence type="ECO:0000256" key="6">
    <source>
        <dbReference type="ARBA" id="ARBA00023136"/>
    </source>
</evidence>
<feature type="transmembrane region" description="Helical" evidence="7">
    <location>
        <begin position="86"/>
        <end position="105"/>
    </location>
</feature>
<dbReference type="GO" id="GO:0006865">
    <property type="term" value="P:amino acid transport"/>
    <property type="evidence" value="ECO:0007669"/>
    <property type="project" value="TreeGrafter"/>
</dbReference>
<dbReference type="InterPro" id="IPR010065">
    <property type="entry name" value="AA_ABC_transptr_permease_3TM"/>
</dbReference>
<name>A0A3A9K9F6_9BACI</name>
<dbReference type="InterPro" id="IPR043429">
    <property type="entry name" value="ArtM/GltK/GlnP/TcyL/YhdX-like"/>
</dbReference>
<evidence type="ECO:0000313" key="9">
    <source>
        <dbReference type="EMBL" id="RKL66283.1"/>
    </source>
</evidence>
<dbReference type="EMBL" id="PDOE01000007">
    <property type="protein sequence ID" value="RKL66283.1"/>
    <property type="molecule type" value="Genomic_DNA"/>
</dbReference>
<dbReference type="AlphaFoldDB" id="A0A3A9K9F6"/>
<organism evidence="9 10">
    <name type="scientific">Salipaludibacillus neizhouensis</name>
    <dbReference type="NCBI Taxonomy" id="885475"/>
    <lineage>
        <taxon>Bacteria</taxon>
        <taxon>Bacillati</taxon>
        <taxon>Bacillota</taxon>
        <taxon>Bacilli</taxon>
        <taxon>Bacillales</taxon>
        <taxon>Bacillaceae</taxon>
    </lineage>
</organism>
<evidence type="ECO:0000256" key="3">
    <source>
        <dbReference type="ARBA" id="ARBA00022475"/>
    </source>
</evidence>
<evidence type="ECO:0000313" key="10">
    <source>
        <dbReference type="Proteomes" id="UP000281498"/>
    </source>
</evidence>
<evidence type="ECO:0000256" key="4">
    <source>
        <dbReference type="ARBA" id="ARBA00022692"/>
    </source>
</evidence>
<dbReference type="NCBIfam" id="TIGR01726">
    <property type="entry name" value="HEQRo_perm_3TM"/>
    <property type="match status" value="1"/>
</dbReference>
<feature type="transmembrane region" description="Helical" evidence="7">
    <location>
        <begin position="151"/>
        <end position="174"/>
    </location>
</feature>
<comment type="subcellular location">
    <subcellularLocation>
        <location evidence="1 7">Cell membrane</location>
        <topology evidence="1 7">Multi-pass membrane protein</topology>
    </subcellularLocation>
</comment>
<dbReference type="PANTHER" id="PTHR30614:SF46">
    <property type="entry name" value="ABC TRANSPORTER MEMBRANE SPANNING PERMEASE-GLUTAMINE TRANSPORT"/>
    <property type="match status" value="1"/>
</dbReference>
<evidence type="ECO:0000256" key="1">
    <source>
        <dbReference type="ARBA" id="ARBA00004651"/>
    </source>
</evidence>
<dbReference type="RefSeq" id="WP_110939064.1">
    <property type="nucleotide sequence ID" value="NZ_KZ614148.1"/>
</dbReference>
<keyword evidence="2 7" id="KW-0813">Transport</keyword>
<feature type="transmembrane region" description="Helical" evidence="7">
    <location>
        <begin position="186"/>
        <end position="206"/>
    </location>
</feature>
<dbReference type="GO" id="GO:0043190">
    <property type="term" value="C:ATP-binding cassette (ABC) transporter complex"/>
    <property type="evidence" value="ECO:0007669"/>
    <property type="project" value="InterPro"/>
</dbReference>
<dbReference type="PANTHER" id="PTHR30614">
    <property type="entry name" value="MEMBRANE COMPONENT OF AMINO ACID ABC TRANSPORTER"/>
    <property type="match status" value="1"/>
</dbReference>
<feature type="domain" description="ABC transmembrane type-1" evidence="8">
    <location>
        <begin position="18"/>
        <end position="205"/>
    </location>
</feature>
<keyword evidence="6 7" id="KW-0472">Membrane</keyword>
<accession>A0A3A9K9F6</accession>
<feature type="transmembrane region" description="Helical" evidence="7">
    <location>
        <begin position="20"/>
        <end position="42"/>
    </location>
</feature>
<keyword evidence="3" id="KW-1003">Cell membrane</keyword>
<dbReference type="PROSITE" id="PS50928">
    <property type="entry name" value="ABC_TM1"/>
    <property type="match status" value="1"/>
</dbReference>
<dbReference type="GO" id="GO:0022857">
    <property type="term" value="F:transmembrane transporter activity"/>
    <property type="evidence" value="ECO:0007669"/>
    <property type="project" value="InterPro"/>
</dbReference>
<evidence type="ECO:0000256" key="2">
    <source>
        <dbReference type="ARBA" id="ARBA00022448"/>
    </source>
</evidence>
<comment type="similarity">
    <text evidence="7">Belongs to the binding-protein-dependent transport system permease family.</text>
</comment>
<dbReference type="CDD" id="cd06261">
    <property type="entry name" value="TM_PBP2"/>
    <property type="match status" value="1"/>
</dbReference>
<keyword evidence="5 7" id="KW-1133">Transmembrane helix</keyword>
<protein>
    <submittedName>
        <fullName evidence="9">Cystine transporter permease</fullName>
    </submittedName>
</protein>
<evidence type="ECO:0000256" key="7">
    <source>
        <dbReference type="RuleBase" id="RU363032"/>
    </source>
</evidence>
<feature type="transmembrane region" description="Helical" evidence="7">
    <location>
        <begin position="54"/>
        <end position="74"/>
    </location>
</feature>
<reference evidence="9 10" key="1">
    <citation type="submission" date="2017-10" db="EMBL/GenBank/DDBJ databases">
        <title>Bacillus sp. nov., a halophilic bacterium isolated from a Keqin Lake.</title>
        <authorList>
            <person name="Wang H."/>
        </authorList>
    </citation>
    <scope>NUCLEOTIDE SEQUENCE [LARGE SCALE GENOMIC DNA]</scope>
    <source>
        <strain evidence="9 10">KCTC 13187</strain>
    </source>
</reference>
<comment type="caution">
    <text evidence="9">The sequence shown here is derived from an EMBL/GenBank/DDBJ whole genome shotgun (WGS) entry which is preliminary data.</text>
</comment>
<dbReference type="OrthoDB" id="9805999at2"/>
<evidence type="ECO:0000256" key="5">
    <source>
        <dbReference type="ARBA" id="ARBA00022989"/>
    </source>
</evidence>
<evidence type="ECO:0000259" key="8">
    <source>
        <dbReference type="PROSITE" id="PS50928"/>
    </source>
</evidence>
<keyword evidence="4 7" id="KW-0812">Transmembrane</keyword>
<dbReference type="InterPro" id="IPR035906">
    <property type="entry name" value="MetI-like_sf"/>
</dbReference>
<proteinExistence type="inferred from homology"/>
<dbReference type="Proteomes" id="UP000281498">
    <property type="component" value="Unassembled WGS sequence"/>
</dbReference>
<dbReference type="InterPro" id="IPR000515">
    <property type="entry name" value="MetI-like"/>
</dbReference>